<evidence type="ECO:0000313" key="3">
    <source>
        <dbReference type="Proteomes" id="UP001303222"/>
    </source>
</evidence>
<feature type="region of interest" description="Disordered" evidence="1">
    <location>
        <begin position="1"/>
        <end position="271"/>
    </location>
</feature>
<dbReference type="Proteomes" id="UP001303222">
    <property type="component" value="Unassembled WGS sequence"/>
</dbReference>
<sequence length="271" mass="28722">MSSKPDPNGTNQSTSSKGFQLPALDFSFASLTEGTDIPPPEPSPKMRDEAPRTPSGEDLNGKGTNGSGNGSLALPNGKSSRPHISLPTSPTSSTSGTTKLSGEGDHLTSPTTASSRNGSIRRMLSRHKLRSPYINGEETISENGGAVSSAHQLQQQHQQQTTTTSPRPLSSNRPPSSNNNVEVKKSRRVSGWFGKLLGGGDKSSTTRNRRASMMAPLSSPSTPEPVPVRPLTENKPKGPPPPKIPELSELKSMDHKEGSGLLGDDLFKDIK</sequence>
<accession>A0AAN6P2D3</accession>
<protein>
    <submittedName>
        <fullName evidence="2">Uncharacterized protein</fullName>
    </submittedName>
</protein>
<evidence type="ECO:0000256" key="1">
    <source>
        <dbReference type="SAM" id="MobiDB-lite"/>
    </source>
</evidence>
<reference evidence="2" key="2">
    <citation type="submission" date="2023-06" db="EMBL/GenBank/DDBJ databases">
        <authorList>
            <consortium name="Lawrence Berkeley National Laboratory"/>
            <person name="Mondo S.J."/>
            <person name="Hensen N."/>
            <person name="Bonometti L."/>
            <person name="Westerberg I."/>
            <person name="Brannstrom I.O."/>
            <person name="Guillou S."/>
            <person name="Cros-Aarteil S."/>
            <person name="Calhoun S."/>
            <person name="Haridas S."/>
            <person name="Kuo A."/>
            <person name="Pangilinan J."/>
            <person name="Riley R."/>
            <person name="Labutti K."/>
            <person name="Andreopoulos B."/>
            <person name="Lipzen A."/>
            <person name="Chen C."/>
            <person name="Yanf M."/>
            <person name="Daum C."/>
            <person name="Ng V."/>
            <person name="Clum A."/>
            <person name="Steindorff A."/>
            <person name="Ohm R."/>
            <person name="Martin F."/>
            <person name="Silar P."/>
            <person name="Natvig D."/>
            <person name="Lalanne C."/>
            <person name="Gautier V."/>
            <person name="Ament-Velasquez S.L."/>
            <person name="Kruys A."/>
            <person name="Hutchinson M.I."/>
            <person name="Powell A.J."/>
            <person name="Barry K."/>
            <person name="Miller A.N."/>
            <person name="Grigoriev I.V."/>
            <person name="Debuchy R."/>
            <person name="Gladieux P."/>
            <person name="Thoren M.H."/>
            <person name="Johannesson H."/>
        </authorList>
    </citation>
    <scope>NUCLEOTIDE SEQUENCE</scope>
    <source>
        <strain evidence="2">CBS 626.80</strain>
    </source>
</reference>
<organism evidence="2 3">
    <name type="scientific">Pseudoneurospora amorphoporcata</name>
    <dbReference type="NCBI Taxonomy" id="241081"/>
    <lineage>
        <taxon>Eukaryota</taxon>
        <taxon>Fungi</taxon>
        <taxon>Dikarya</taxon>
        <taxon>Ascomycota</taxon>
        <taxon>Pezizomycotina</taxon>
        <taxon>Sordariomycetes</taxon>
        <taxon>Sordariomycetidae</taxon>
        <taxon>Sordariales</taxon>
        <taxon>Sordariaceae</taxon>
        <taxon>Pseudoneurospora</taxon>
    </lineage>
</organism>
<comment type="caution">
    <text evidence="2">The sequence shown here is derived from an EMBL/GenBank/DDBJ whole genome shotgun (WGS) entry which is preliminary data.</text>
</comment>
<feature type="compositionally biased region" description="Polar residues" evidence="1">
    <location>
        <begin position="108"/>
        <end position="118"/>
    </location>
</feature>
<feature type="compositionally biased region" description="Low complexity" evidence="1">
    <location>
        <begin position="85"/>
        <end position="101"/>
    </location>
</feature>
<name>A0AAN6P2D3_9PEZI</name>
<evidence type="ECO:0000313" key="2">
    <source>
        <dbReference type="EMBL" id="KAK3954383.1"/>
    </source>
</evidence>
<keyword evidence="3" id="KW-1185">Reference proteome</keyword>
<dbReference type="EMBL" id="MU859091">
    <property type="protein sequence ID" value="KAK3954383.1"/>
    <property type="molecule type" value="Genomic_DNA"/>
</dbReference>
<proteinExistence type="predicted"/>
<feature type="compositionally biased region" description="Polar residues" evidence="1">
    <location>
        <begin position="1"/>
        <end position="18"/>
    </location>
</feature>
<reference evidence="2" key="1">
    <citation type="journal article" date="2023" name="Mol. Phylogenet. Evol.">
        <title>Genome-scale phylogeny and comparative genomics of the fungal order Sordariales.</title>
        <authorList>
            <person name="Hensen N."/>
            <person name="Bonometti L."/>
            <person name="Westerberg I."/>
            <person name="Brannstrom I.O."/>
            <person name="Guillou S."/>
            <person name="Cros-Aarteil S."/>
            <person name="Calhoun S."/>
            <person name="Haridas S."/>
            <person name="Kuo A."/>
            <person name="Mondo S."/>
            <person name="Pangilinan J."/>
            <person name="Riley R."/>
            <person name="LaButti K."/>
            <person name="Andreopoulos B."/>
            <person name="Lipzen A."/>
            <person name="Chen C."/>
            <person name="Yan M."/>
            <person name="Daum C."/>
            <person name="Ng V."/>
            <person name="Clum A."/>
            <person name="Steindorff A."/>
            <person name="Ohm R.A."/>
            <person name="Martin F."/>
            <person name="Silar P."/>
            <person name="Natvig D.O."/>
            <person name="Lalanne C."/>
            <person name="Gautier V."/>
            <person name="Ament-Velasquez S.L."/>
            <person name="Kruys A."/>
            <person name="Hutchinson M.I."/>
            <person name="Powell A.J."/>
            <person name="Barry K."/>
            <person name="Miller A.N."/>
            <person name="Grigoriev I.V."/>
            <person name="Debuchy R."/>
            <person name="Gladieux P."/>
            <person name="Hiltunen Thoren M."/>
            <person name="Johannesson H."/>
        </authorList>
    </citation>
    <scope>NUCLEOTIDE SEQUENCE</scope>
    <source>
        <strain evidence="2">CBS 626.80</strain>
    </source>
</reference>
<dbReference type="AlphaFoldDB" id="A0AAN6P2D3"/>
<feature type="compositionally biased region" description="Basic and acidic residues" evidence="1">
    <location>
        <begin position="246"/>
        <end position="258"/>
    </location>
</feature>
<gene>
    <name evidence="2" type="ORF">QBC32DRAFT_91023</name>
</gene>
<feature type="compositionally biased region" description="Low complexity" evidence="1">
    <location>
        <begin position="146"/>
        <end position="181"/>
    </location>
</feature>